<evidence type="ECO:0000256" key="4">
    <source>
        <dbReference type="ARBA" id="ARBA00022553"/>
    </source>
</evidence>
<keyword evidence="10" id="KW-0832">Ubl conjugation</keyword>
<dbReference type="PROSITE" id="PS00108">
    <property type="entry name" value="PROTEIN_KINASE_ST"/>
    <property type="match status" value="1"/>
</dbReference>
<dbReference type="GO" id="GO:0030154">
    <property type="term" value="P:cell differentiation"/>
    <property type="evidence" value="ECO:0007669"/>
    <property type="project" value="UniProtKB-KW"/>
</dbReference>
<dbReference type="PANTHER" id="PTHR24346">
    <property type="entry name" value="MAP/MICROTUBULE AFFINITY-REGULATING KINASE"/>
    <property type="match status" value="1"/>
</dbReference>
<dbReference type="WBParaSite" id="PDA_v2.g1735.t1">
    <property type="protein sequence ID" value="PDA_v2.g1735.t1"/>
    <property type="gene ID" value="PDA_v2.g1735"/>
</dbReference>
<evidence type="ECO:0000313" key="16">
    <source>
        <dbReference type="WBParaSite" id="PDA_v2.g1735.t1"/>
    </source>
</evidence>
<accession>A0A914PGF4</accession>
<feature type="binding site" evidence="12">
    <location>
        <position position="107"/>
    </location>
    <ligand>
        <name>ATP</name>
        <dbReference type="ChEBI" id="CHEBI:30616"/>
    </ligand>
</feature>
<dbReference type="Gene3D" id="1.10.510.10">
    <property type="entry name" value="Transferase(Phosphotransferase) domain 1"/>
    <property type="match status" value="1"/>
</dbReference>
<dbReference type="InterPro" id="IPR008271">
    <property type="entry name" value="Ser/Thr_kinase_AS"/>
</dbReference>
<dbReference type="GO" id="GO:0000226">
    <property type="term" value="P:microtubule cytoskeleton organization"/>
    <property type="evidence" value="ECO:0007669"/>
    <property type="project" value="TreeGrafter"/>
</dbReference>
<keyword evidence="4" id="KW-0597">Phosphoprotein</keyword>
<feature type="domain" description="Protein kinase" evidence="14">
    <location>
        <begin position="80"/>
        <end position="334"/>
    </location>
</feature>
<sequence length="354" mass="41410">MNNLLLHGNDDEVPNDNDETIMDSQMQQQYHHPQHQRYDLRPRAKNRSDIIPIIFPSQFRRTPGKPPSATCVLRHFGLSTYSNYELGIGHYSKVYKAFQGNREVAVKIIKLNEVGEEFIKRFIPREKECWSKLRHRNICELFACLGCEEFNYLYMVMEYCSNGDLLSYIQKNGPLSNTKGRRWMRALLDAVGYLHKKNIAHRDIKAENVLISRRENVKLTDFGFVCELSDNFCSRTYCGSRAYSSPEVLKGIPYDVYKNDVWSLGVLCYVSMTNTMPFREDSNTNSAIVEQQRRRTYRWPNFVSHECRQSIDTMMAFYQDERPTAKQSKKLPFFLRSTSQAKIPYDDDSAEIYA</sequence>
<keyword evidence="5" id="KW-0479">Metal-binding</keyword>
<dbReference type="FunFam" id="1.10.510.10:FF:000571">
    <property type="entry name" value="Maternal embryonic leucine zipper kinase"/>
    <property type="match status" value="1"/>
</dbReference>
<dbReference type="GO" id="GO:0006950">
    <property type="term" value="P:response to stress"/>
    <property type="evidence" value="ECO:0007669"/>
    <property type="project" value="UniProtKB-ARBA"/>
</dbReference>
<keyword evidence="7" id="KW-0221">Differentiation</keyword>
<keyword evidence="15" id="KW-1185">Reference proteome</keyword>
<organism evidence="15 16">
    <name type="scientific">Panagrolaimus davidi</name>
    <dbReference type="NCBI Taxonomy" id="227884"/>
    <lineage>
        <taxon>Eukaryota</taxon>
        <taxon>Metazoa</taxon>
        <taxon>Ecdysozoa</taxon>
        <taxon>Nematoda</taxon>
        <taxon>Chromadorea</taxon>
        <taxon>Rhabditida</taxon>
        <taxon>Tylenchina</taxon>
        <taxon>Panagrolaimomorpha</taxon>
        <taxon>Panagrolaimoidea</taxon>
        <taxon>Panagrolaimidae</taxon>
        <taxon>Panagrolaimus</taxon>
    </lineage>
</organism>
<dbReference type="InterPro" id="IPR001245">
    <property type="entry name" value="Ser-Thr/Tyr_kinase_cat_dom"/>
</dbReference>
<dbReference type="GO" id="GO:0050321">
    <property type="term" value="F:tau-protein kinase activity"/>
    <property type="evidence" value="ECO:0007669"/>
    <property type="project" value="TreeGrafter"/>
</dbReference>
<evidence type="ECO:0000256" key="2">
    <source>
        <dbReference type="ARBA" id="ARBA00022473"/>
    </source>
</evidence>
<keyword evidence="8 12" id="KW-0067">ATP-binding</keyword>
<evidence type="ECO:0000256" key="8">
    <source>
        <dbReference type="ARBA" id="ARBA00022840"/>
    </source>
</evidence>
<dbReference type="InterPro" id="IPR000719">
    <property type="entry name" value="Prot_kinase_dom"/>
</dbReference>
<evidence type="ECO:0000313" key="15">
    <source>
        <dbReference type="Proteomes" id="UP000887578"/>
    </source>
</evidence>
<dbReference type="SMART" id="SM00220">
    <property type="entry name" value="S_TKc"/>
    <property type="match status" value="1"/>
</dbReference>
<reference evidence="16" key="1">
    <citation type="submission" date="2022-11" db="UniProtKB">
        <authorList>
            <consortium name="WormBaseParasite"/>
        </authorList>
    </citation>
    <scope>IDENTIFICATION</scope>
</reference>
<name>A0A914PGF4_9BILA</name>
<keyword evidence="3 13" id="KW-0808">Transferase</keyword>
<dbReference type="GO" id="GO:0000287">
    <property type="term" value="F:magnesium ion binding"/>
    <property type="evidence" value="ECO:0007669"/>
    <property type="project" value="UniProtKB-ARBA"/>
</dbReference>
<dbReference type="Proteomes" id="UP000887578">
    <property type="component" value="Unplaced"/>
</dbReference>
<dbReference type="GO" id="GO:0005524">
    <property type="term" value="F:ATP binding"/>
    <property type="evidence" value="ECO:0007669"/>
    <property type="project" value="UniProtKB-UniRule"/>
</dbReference>
<evidence type="ECO:0000256" key="10">
    <source>
        <dbReference type="ARBA" id="ARBA00022843"/>
    </source>
</evidence>
<dbReference type="PROSITE" id="PS50011">
    <property type="entry name" value="PROTEIN_KINASE_DOM"/>
    <property type="match status" value="1"/>
</dbReference>
<keyword evidence="11" id="KW-0744">Spermatogenesis</keyword>
<proteinExistence type="inferred from homology"/>
<dbReference type="PANTHER" id="PTHR24346:SF102">
    <property type="entry name" value="TESTIS-SPECIFIC SERINE_THREONINE-PROTEIN KINASE 1"/>
    <property type="match status" value="1"/>
</dbReference>
<dbReference type="GO" id="GO:0005737">
    <property type="term" value="C:cytoplasm"/>
    <property type="evidence" value="ECO:0007669"/>
    <property type="project" value="TreeGrafter"/>
</dbReference>
<keyword evidence="3 13" id="KW-0418">Kinase</keyword>
<dbReference type="InterPro" id="IPR017441">
    <property type="entry name" value="Protein_kinase_ATP_BS"/>
</dbReference>
<dbReference type="SUPFAM" id="SSF56112">
    <property type="entry name" value="Protein kinase-like (PK-like)"/>
    <property type="match status" value="1"/>
</dbReference>
<dbReference type="Pfam" id="PF00069">
    <property type="entry name" value="Pkinase"/>
    <property type="match status" value="1"/>
</dbReference>
<evidence type="ECO:0000256" key="13">
    <source>
        <dbReference type="RuleBase" id="RU000304"/>
    </source>
</evidence>
<keyword evidence="9" id="KW-0460">Magnesium</keyword>
<comment type="similarity">
    <text evidence="13">Belongs to the protein kinase superfamily.</text>
</comment>
<evidence type="ECO:0000256" key="5">
    <source>
        <dbReference type="ARBA" id="ARBA00022723"/>
    </source>
</evidence>
<evidence type="ECO:0000256" key="6">
    <source>
        <dbReference type="ARBA" id="ARBA00022741"/>
    </source>
</evidence>
<dbReference type="AlphaFoldDB" id="A0A914PGF4"/>
<keyword evidence="2" id="KW-0217">Developmental protein</keyword>
<dbReference type="PRINTS" id="PR00109">
    <property type="entry name" value="TYRKINASE"/>
</dbReference>
<evidence type="ECO:0000256" key="11">
    <source>
        <dbReference type="ARBA" id="ARBA00022871"/>
    </source>
</evidence>
<evidence type="ECO:0000256" key="9">
    <source>
        <dbReference type="ARBA" id="ARBA00022842"/>
    </source>
</evidence>
<keyword evidence="3 13" id="KW-0723">Serine/threonine-protein kinase</keyword>
<dbReference type="GO" id="GO:0035556">
    <property type="term" value="P:intracellular signal transduction"/>
    <property type="evidence" value="ECO:0007669"/>
    <property type="project" value="TreeGrafter"/>
</dbReference>
<evidence type="ECO:0000256" key="1">
    <source>
        <dbReference type="ARBA" id="ARBA00001946"/>
    </source>
</evidence>
<evidence type="ECO:0000256" key="12">
    <source>
        <dbReference type="PROSITE-ProRule" id="PRU10141"/>
    </source>
</evidence>
<evidence type="ECO:0000259" key="14">
    <source>
        <dbReference type="PROSITE" id="PS50011"/>
    </source>
</evidence>
<keyword evidence="6 12" id="KW-0547">Nucleotide-binding</keyword>
<dbReference type="GO" id="GO:0007283">
    <property type="term" value="P:spermatogenesis"/>
    <property type="evidence" value="ECO:0007669"/>
    <property type="project" value="UniProtKB-KW"/>
</dbReference>
<dbReference type="PROSITE" id="PS00107">
    <property type="entry name" value="PROTEIN_KINASE_ATP"/>
    <property type="match status" value="1"/>
</dbReference>
<dbReference type="InterPro" id="IPR011009">
    <property type="entry name" value="Kinase-like_dom_sf"/>
</dbReference>
<evidence type="ECO:0000256" key="3">
    <source>
        <dbReference type="ARBA" id="ARBA00022527"/>
    </source>
</evidence>
<protein>
    <submittedName>
        <fullName evidence="16">Protein kinase domain-containing protein</fullName>
    </submittedName>
</protein>
<comment type="cofactor">
    <cofactor evidence="1">
        <name>Mg(2+)</name>
        <dbReference type="ChEBI" id="CHEBI:18420"/>
    </cofactor>
</comment>
<evidence type="ECO:0000256" key="7">
    <source>
        <dbReference type="ARBA" id="ARBA00022782"/>
    </source>
</evidence>